<feature type="domain" description="Thioredoxin" evidence="1">
    <location>
        <begin position="17"/>
        <end position="174"/>
    </location>
</feature>
<sequence length="194" mass="21251">MLSIGFLAFALLLGDGVKVGDKAPAFSLKNVDGRTVSLADYAKEKGVIVVFTCNHCPYAKKYEERIIQLHKDLAPKGFPVVAINPNAPEIVPEDSYEAMQKRAREKKYPFVYLFDETQGVARAYGATKTPHVFLLKREGDAFVVAYIGAIDDSPTDPKGVKKAYVREAVEAILAGKPVPVAETRAIGCSVKYRN</sequence>
<dbReference type="InterPro" id="IPR047262">
    <property type="entry name" value="PRX-like1"/>
</dbReference>
<protein>
    <submittedName>
        <fullName evidence="2">Peroxiredoxin</fullName>
    </submittedName>
</protein>
<reference evidence="2" key="2">
    <citation type="journal article" date="2012" name="PLoS ONE">
        <title>A Deeply Branching Thermophilic Bacterium with an Ancient Acetyl-CoA Pathway Dominates a Subsurface Ecosystem.</title>
        <authorList>
            <person name="Takami H."/>
            <person name="Noguchi H."/>
            <person name="Takaki Y."/>
            <person name="Uchiyama I."/>
            <person name="Toyoda A."/>
            <person name="Nishi S."/>
            <person name="Chee G.-J."/>
            <person name="Arai W."/>
            <person name="Nunoura T."/>
            <person name="Itoh T."/>
            <person name="Hattori M."/>
            <person name="Takai K."/>
        </authorList>
    </citation>
    <scope>NUCLEOTIDE SEQUENCE</scope>
</reference>
<evidence type="ECO:0000313" key="2">
    <source>
        <dbReference type="EMBL" id="BAL57298.1"/>
    </source>
</evidence>
<dbReference type="Pfam" id="PF00578">
    <property type="entry name" value="AhpC-TSA"/>
    <property type="match status" value="1"/>
</dbReference>
<dbReference type="Gene3D" id="3.40.30.10">
    <property type="entry name" value="Glutaredoxin"/>
    <property type="match status" value="1"/>
</dbReference>
<dbReference type="SUPFAM" id="SSF52833">
    <property type="entry name" value="Thioredoxin-like"/>
    <property type="match status" value="1"/>
</dbReference>
<proteinExistence type="predicted"/>
<dbReference type="InterPro" id="IPR000866">
    <property type="entry name" value="AhpC/TSA"/>
</dbReference>
<accession>H5SMB2</accession>
<dbReference type="InterPro" id="IPR013766">
    <property type="entry name" value="Thioredoxin_domain"/>
</dbReference>
<gene>
    <name evidence="2" type="ORF">HGMM_F50B04C24</name>
</gene>
<name>H5SMB2_9BACT</name>
<dbReference type="PROSITE" id="PS51352">
    <property type="entry name" value="THIOREDOXIN_2"/>
    <property type="match status" value="1"/>
</dbReference>
<organism evidence="2">
    <name type="scientific">uncultured Bacteroidota bacterium</name>
    <dbReference type="NCBI Taxonomy" id="152509"/>
    <lineage>
        <taxon>Bacteria</taxon>
        <taxon>Pseudomonadati</taxon>
        <taxon>Bacteroidota</taxon>
        <taxon>environmental samples</taxon>
    </lineage>
</organism>
<dbReference type="InterPro" id="IPR036249">
    <property type="entry name" value="Thioredoxin-like_sf"/>
</dbReference>
<dbReference type="CDD" id="cd02969">
    <property type="entry name" value="PRX_like1"/>
    <property type="match status" value="1"/>
</dbReference>
<dbReference type="GO" id="GO:0016209">
    <property type="term" value="F:antioxidant activity"/>
    <property type="evidence" value="ECO:0007669"/>
    <property type="project" value="InterPro"/>
</dbReference>
<dbReference type="EMBL" id="AP011772">
    <property type="protein sequence ID" value="BAL57298.1"/>
    <property type="molecule type" value="Genomic_DNA"/>
</dbReference>
<dbReference type="PANTHER" id="PTHR43640:SF1">
    <property type="entry name" value="THIOREDOXIN-DEPENDENT PEROXIREDOXIN"/>
    <property type="match status" value="1"/>
</dbReference>
<dbReference type="AlphaFoldDB" id="H5SMB2"/>
<dbReference type="PANTHER" id="PTHR43640">
    <property type="entry name" value="OS07G0260300 PROTEIN"/>
    <property type="match status" value="1"/>
</dbReference>
<evidence type="ECO:0000259" key="1">
    <source>
        <dbReference type="PROSITE" id="PS51352"/>
    </source>
</evidence>
<dbReference type="GO" id="GO:0016491">
    <property type="term" value="F:oxidoreductase activity"/>
    <property type="evidence" value="ECO:0007669"/>
    <property type="project" value="InterPro"/>
</dbReference>
<reference evidence="2" key="1">
    <citation type="journal article" date="2005" name="Environ. Microbiol.">
        <title>Genetic and functional properties of uncultivated thermophilic crenarchaeotes from a subsurface gold mine as revealed by analysis of genome fragments.</title>
        <authorList>
            <person name="Nunoura T."/>
            <person name="Hirayama H."/>
            <person name="Takami H."/>
            <person name="Oida H."/>
            <person name="Nishi S."/>
            <person name="Shimamura S."/>
            <person name="Suzuki Y."/>
            <person name="Inagaki F."/>
            <person name="Takai K."/>
            <person name="Nealson K.H."/>
            <person name="Horikoshi K."/>
        </authorList>
    </citation>
    <scope>NUCLEOTIDE SEQUENCE</scope>
</reference>